<evidence type="ECO:0000313" key="2">
    <source>
        <dbReference type="EMBL" id="GAA4798550.1"/>
    </source>
</evidence>
<proteinExistence type="predicted"/>
<dbReference type="Proteomes" id="UP001499959">
    <property type="component" value="Unassembled WGS sequence"/>
</dbReference>
<sequence>MPIDDATPACPGTLRSRARPWRIASAAAFAIALSACGERAQLLANEDSGATPKIVAPEQRLIPTIDIAPAVGWSASSLPVAADGWKVTAFARDLSHPRWLHVLPNGDVLVAESNAPPGKSGIRGLRGAIMGSVMKRAGAGVSSADRITLLRDADGDGRAETRSVLLDGLHSPFGMALVEDTLYIANADALVRVPYAVGDTRIDAAPVKLFDLPGKGDDLNHHWTKSLLASADGSRLYIGVGSNSNVGENGMAAEAGRASIWEFDLRSGKGRVFASGLRNPVGLAWQPASGALWTVVNERDELGSDLVPDYLTEVREGAFYGWPYRYYGRPDPRAPAPPQGGAPPPAILPDFALGSHVAPLGLAFDASGAYIGLHGSWNRTPLNGYKVVFVPFSAGRPQGAMQDILTGFVDDAGNARGRPAGVAIDARGGVLVADDVGNAVWRVSAMPR</sequence>
<accession>A0ABP9BTT9</accession>
<name>A0ABP9BTT9_9GAMM</name>
<dbReference type="Pfam" id="PF22807">
    <property type="entry name" value="TrAA12"/>
    <property type="match status" value="2"/>
</dbReference>
<dbReference type="InterPro" id="IPR011042">
    <property type="entry name" value="6-blade_b-propeller_TolB-like"/>
</dbReference>
<dbReference type="EMBL" id="BAABJE010000014">
    <property type="protein sequence ID" value="GAA4798550.1"/>
    <property type="molecule type" value="Genomic_DNA"/>
</dbReference>
<evidence type="ECO:0000259" key="1">
    <source>
        <dbReference type="Pfam" id="PF22807"/>
    </source>
</evidence>
<dbReference type="Gene3D" id="2.120.10.30">
    <property type="entry name" value="TolB, C-terminal domain"/>
    <property type="match status" value="1"/>
</dbReference>
<dbReference type="SUPFAM" id="SSF50952">
    <property type="entry name" value="Soluble quinoprotein glucose dehydrogenase"/>
    <property type="match status" value="1"/>
</dbReference>
<keyword evidence="3" id="KW-1185">Reference proteome</keyword>
<reference evidence="3" key="1">
    <citation type="journal article" date="2019" name="Int. J. Syst. Evol. Microbiol.">
        <title>The Global Catalogue of Microorganisms (GCM) 10K type strain sequencing project: providing services to taxonomists for standard genome sequencing and annotation.</title>
        <authorList>
            <consortium name="The Broad Institute Genomics Platform"/>
            <consortium name="The Broad Institute Genome Sequencing Center for Infectious Disease"/>
            <person name="Wu L."/>
            <person name="Ma J."/>
        </authorList>
    </citation>
    <scope>NUCLEOTIDE SEQUENCE [LARGE SCALE GENOMIC DNA]</scope>
    <source>
        <strain evidence="3">JCM 18204</strain>
    </source>
</reference>
<dbReference type="PANTHER" id="PTHR33546:SF1">
    <property type="entry name" value="LARGE, MULTIFUNCTIONAL SECRETED PROTEIN"/>
    <property type="match status" value="1"/>
</dbReference>
<feature type="domain" description="Pyrroloquinoline quinone-dependent pyranose dehydrogenase beta-propeller" evidence="1">
    <location>
        <begin position="349"/>
        <end position="443"/>
    </location>
</feature>
<dbReference type="PANTHER" id="PTHR33546">
    <property type="entry name" value="LARGE, MULTIFUNCTIONAL SECRETED PROTEIN-RELATED"/>
    <property type="match status" value="1"/>
</dbReference>
<evidence type="ECO:0000313" key="3">
    <source>
        <dbReference type="Proteomes" id="UP001499959"/>
    </source>
</evidence>
<protein>
    <submittedName>
        <fullName evidence="2">Sorbosone dehydrogenase family protein</fullName>
    </submittedName>
</protein>
<feature type="domain" description="Pyrroloquinoline quinone-dependent pyranose dehydrogenase beta-propeller" evidence="1">
    <location>
        <begin position="79"/>
        <end position="303"/>
    </location>
</feature>
<comment type="caution">
    <text evidence="2">The sequence shown here is derived from an EMBL/GenBank/DDBJ whole genome shotgun (WGS) entry which is preliminary data.</text>
</comment>
<organism evidence="2 3">
    <name type="scientific">Lysobacter hankyongensis</name>
    <dbReference type="NCBI Taxonomy" id="1176535"/>
    <lineage>
        <taxon>Bacteria</taxon>
        <taxon>Pseudomonadati</taxon>
        <taxon>Pseudomonadota</taxon>
        <taxon>Gammaproteobacteria</taxon>
        <taxon>Lysobacterales</taxon>
        <taxon>Lysobacteraceae</taxon>
        <taxon>Lysobacter</taxon>
    </lineage>
</organism>
<dbReference type="InterPro" id="IPR011041">
    <property type="entry name" value="Quinoprot_gluc/sorb_DH_b-prop"/>
</dbReference>
<dbReference type="InterPro" id="IPR054539">
    <property type="entry name" value="Beta-prop_PDH"/>
</dbReference>
<gene>
    <name evidence="2" type="ORF">GCM10023307_25860</name>
</gene>